<dbReference type="RefSeq" id="WP_194450464.1">
    <property type="nucleotide sequence ID" value="NZ_CP063849.1"/>
</dbReference>
<organism evidence="2 3">
    <name type="scientific">Paludibaculum fermentans</name>
    <dbReference type="NCBI Taxonomy" id="1473598"/>
    <lineage>
        <taxon>Bacteria</taxon>
        <taxon>Pseudomonadati</taxon>
        <taxon>Acidobacteriota</taxon>
        <taxon>Terriglobia</taxon>
        <taxon>Bryobacterales</taxon>
        <taxon>Bryobacteraceae</taxon>
        <taxon>Paludibaculum</taxon>
    </lineage>
</organism>
<feature type="transmembrane region" description="Helical" evidence="1">
    <location>
        <begin position="31"/>
        <end position="61"/>
    </location>
</feature>
<protein>
    <submittedName>
        <fullName evidence="2">Uncharacterized protein</fullName>
    </submittedName>
</protein>
<dbReference type="Proteomes" id="UP000593892">
    <property type="component" value="Chromosome"/>
</dbReference>
<name>A0A7S7NS26_PALFE</name>
<accession>A0A7S7NS26</accession>
<evidence type="ECO:0000313" key="2">
    <source>
        <dbReference type="EMBL" id="QOY88802.1"/>
    </source>
</evidence>
<reference evidence="2 3" key="1">
    <citation type="submission" date="2020-10" db="EMBL/GenBank/DDBJ databases">
        <title>Complete genome sequence of Paludibaculum fermentans P105T, a facultatively anaerobic acidobacterium capable of dissimilatory Fe(III) reduction.</title>
        <authorList>
            <person name="Dedysh S.N."/>
            <person name="Beletsky A.V."/>
            <person name="Kulichevskaya I.S."/>
            <person name="Mardanov A.V."/>
            <person name="Ravin N.V."/>
        </authorList>
    </citation>
    <scope>NUCLEOTIDE SEQUENCE [LARGE SCALE GENOMIC DNA]</scope>
    <source>
        <strain evidence="2 3">P105</strain>
    </source>
</reference>
<gene>
    <name evidence="2" type="ORF">IRI77_02240</name>
</gene>
<keyword evidence="1" id="KW-1133">Transmembrane helix</keyword>
<evidence type="ECO:0000256" key="1">
    <source>
        <dbReference type="SAM" id="Phobius"/>
    </source>
</evidence>
<dbReference type="AlphaFoldDB" id="A0A7S7NS26"/>
<keyword evidence="1" id="KW-0812">Transmembrane</keyword>
<keyword evidence="1" id="KW-0472">Membrane</keyword>
<proteinExistence type="predicted"/>
<evidence type="ECO:0000313" key="3">
    <source>
        <dbReference type="Proteomes" id="UP000593892"/>
    </source>
</evidence>
<keyword evidence="3" id="KW-1185">Reference proteome</keyword>
<dbReference type="EMBL" id="CP063849">
    <property type="protein sequence ID" value="QOY88802.1"/>
    <property type="molecule type" value="Genomic_DNA"/>
</dbReference>
<dbReference type="KEGG" id="pfer:IRI77_02240"/>
<sequence length="69" mass="7355">MATQINEIHIAPLAAAPVEAARPALRQGRNLLFVIAIEAATLYLTGGILGILLGLTASILFSQLRRFGR</sequence>